<proteinExistence type="inferred from homology"/>
<dbReference type="PANTHER" id="PTHR48104:SF30">
    <property type="entry name" value="METACASPASE-1"/>
    <property type="match status" value="1"/>
</dbReference>
<evidence type="ECO:0000313" key="4">
    <source>
        <dbReference type="Proteomes" id="UP000085678"/>
    </source>
</evidence>
<accession>A0A1S3K2T0</accession>
<dbReference type="InterPro" id="IPR011600">
    <property type="entry name" value="Pept_C14_caspase"/>
</dbReference>
<dbReference type="InParanoid" id="A0A1S3K2T0"/>
<gene>
    <name evidence="5" type="primary">LOC106178350</name>
</gene>
<name>A0A1S3K2T0_LINAN</name>
<dbReference type="AlphaFoldDB" id="A0A1S3K2T0"/>
<dbReference type="GO" id="GO:0006508">
    <property type="term" value="P:proteolysis"/>
    <property type="evidence" value="ECO:0007669"/>
    <property type="project" value="InterPro"/>
</dbReference>
<evidence type="ECO:0000259" key="3">
    <source>
        <dbReference type="Pfam" id="PF00656"/>
    </source>
</evidence>
<evidence type="ECO:0000256" key="2">
    <source>
        <dbReference type="SAM" id="MobiDB-lite"/>
    </source>
</evidence>
<dbReference type="Proteomes" id="UP000085678">
    <property type="component" value="Unplaced"/>
</dbReference>
<evidence type="ECO:0000256" key="1">
    <source>
        <dbReference type="ARBA" id="ARBA00009005"/>
    </source>
</evidence>
<dbReference type="GeneID" id="106178350"/>
<dbReference type="OrthoDB" id="6286064at2759"/>
<keyword evidence="4" id="KW-1185">Reference proteome</keyword>
<dbReference type="InterPro" id="IPR050452">
    <property type="entry name" value="Metacaspase"/>
</dbReference>
<protein>
    <submittedName>
        <fullName evidence="5">Uncharacterized protein LOC106178350</fullName>
    </submittedName>
</protein>
<feature type="domain" description="Peptidase C14 caspase" evidence="3">
    <location>
        <begin position="59"/>
        <end position="227"/>
    </location>
</feature>
<feature type="compositionally biased region" description="Acidic residues" evidence="2">
    <location>
        <begin position="463"/>
        <end position="476"/>
    </location>
</feature>
<organism evidence="4 5">
    <name type="scientific">Lingula anatina</name>
    <name type="common">Brachiopod</name>
    <name type="synonym">Lingula unguis</name>
    <dbReference type="NCBI Taxonomy" id="7574"/>
    <lineage>
        <taxon>Eukaryota</taxon>
        <taxon>Metazoa</taxon>
        <taxon>Spiralia</taxon>
        <taxon>Lophotrochozoa</taxon>
        <taxon>Brachiopoda</taxon>
        <taxon>Linguliformea</taxon>
        <taxon>Lingulata</taxon>
        <taxon>Lingulida</taxon>
        <taxon>Linguloidea</taxon>
        <taxon>Lingulidae</taxon>
        <taxon>Lingula</taxon>
    </lineage>
</organism>
<dbReference type="Pfam" id="PF00656">
    <property type="entry name" value="Peptidase_C14"/>
    <property type="match status" value="1"/>
</dbReference>
<dbReference type="GO" id="GO:0005737">
    <property type="term" value="C:cytoplasm"/>
    <property type="evidence" value="ECO:0007669"/>
    <property type="project" value="TreeGrafter"/>
</dbReference>
<feature type="region of interest" description="Disordered" evidence="2">
    <location>
        <begin position="445"/>
        <end position="480"/>
    </location>
</feature>
<evidence type="ECO:0000313" key="5">
    <source>
        <dbReference type="RefSeq" id="XP_013416943.1"/>
    </source>
</evidence>
<dbReference type="RefSeq" id="XP_013416943.1">
    <property type="nucleotide sequence ID" value="XM_013561489.1"/>
</dbReference>
<comment type="similarity">
    <text evidence="1">Belongs to the peptidase C14B family.</text>
</comment>
<dbReference type="GO" id="GO:0004197">
    <property type="term" value="F:cysteine-type endopeptidase activity"/>
    <property type="evidence" value="ECO:0007669"/>
    <property type="project" value="InterPro"/>
</dbReference>
<dbReference type="KEGG" id="lak:106178350"/>
<sequence length="509" mass="56894">MGNEKSRQPLDTKLSGTGRWVMVSLAPAETLTYDPKVSFAVCVGVGEQLELGSNHVGQSANNDARVIREVLQDHYGFLEDQTSLLTTDCPDISTCAAIKEALRRRARQVSEDGILLFQFSGHCDKKRSGQVYLVPADFTPNVQDSALSIADIASCVEGTKVKHFLIIADCCYAGQIAESLLQESTGKVTTHIVAACSGMQRALHYKKIGHGFFTYFMSKYLRERQRKEETPKFPIYPLIEYCKPLCQAVAVIISPAKGCDVLMEPEATSFSNNSLEEEDNFGGPRTIRNLWQFDHITKYLSCSRPAHCMTRIPDSVDLGWLDIQARGALLTLYKERLLFAPEMYNTMMVFLSQAIAALSHQELKKIDVSGTPESLLNVDLCVLACLSCADVLASIDKRLIPQLQHVMTWVEFYIIKVKDLLGLDIKSEELSDLMTLLLKVNSDTQKFQPSEGDSADGEKEGTPEEEEQEEQEEEKTEDEKVQMLYEKLESLSALMDLPHIPQLEEIGTE</sequence>
<reference evidence="5" key="1">
    <citation type="submission" date="2025-08" db="UniProtKB">
        <authorList>
            <consortium name="RefSeq"/>
        </authorList>
    </citation>
    <scope>IDENTIFICATION</scope>
    <source>
        <tissue evidence="5">Gonads</tissue>
    </source>
</reference>
<dbReference type="PANTHER" id="PTHR48104">
    <property type="entry name" value="METACASPASE-4"/>
    <property type="match status" value="1"/>
</dbReference>
<dbReference type="Gene3D" id="3.40.50.1460">
    <property type="match status" value="1"/>
</dbReference>